<dbReference type="Gene3D" id="2.10.60.10">
    <property type="entry name" value="CD59"/>
    <property type="match status" value="1"/>
</dbReference>
<sequence>MARSVPLTGEFTTMQKKFLDNLSHGGIPRTMQPSLQIFFFFEFLRTVATLEYEVCSDIGTNCTGNMKTCDDQKNTCVIILIHSTLEDTVMQTVAKGYESKEVCKTLKSHLNMGQGKILQASLICCTKDACKTARPQHGMLWDLAMKGCTTKSTCKSINRGQMSILQGRNTVIITSRCSLATSKGVYLNKFFLLNFAGFLFLQTFF</sequence>
<dbReference type="InterPro" id="IPR045860">
    <property type="entry name" value="Snake_toxin-like_sf"/>
</dbReference>
<dbReference type="PANTHER" id="PTHR20914">
    <property type="entry name" value="LY6/PLAUR DOMAIN-CONTAINING PROTEIN 8"/>
    <property type="match status" value="1"/>
</dbReference>
<dbReference type="Pfam" id="PF02988">
    <property type="entry name" value="PLA2_inh"/>
    <property type="match status" value="1"/>
</dbReference>
<reference evidence="8" key="1">
    <citation type="submission" date="2025-08" db="UniProtKB">
        <authorList>
            <consortium name="RefSeq"/>
        </authorList>
    </citation>
    <scope>IDENTIFICATION</scope>
    <source>
        <tissue evidence="8">Liver</tissue>
    </source>
</reference>
<keyword evidence="3" id="KW-0964">Secreted</keyword>
<organism evidence="7 8">
    <name type="scientific">Python bivittatus</name>
    <name type="common">Burmese python</name>
    <name type="synonym">Python molurus bivittatus</name>
    <dbReference type="NCBI Taxonomy" id="176946"/>
    <lineage>
        <taxon>Eukaryota</taxon>
        <taxon>Metazoa</taxon>
        <taxon>Chordata</taxon>
        <taxon>Craniata</taxon>
        <taxon>Vertebrata</taxon>
        <taxon>Euteleostomi</taxon>
        <taxon>Lepidosauria</taxon>
        <taxon>Squamata</taxon>
        <taxon>Bifurcata</taxon>
        <taxon>Unidentata</taxon>
        <taxon>Episquamata</taxon>
        <taxon>Toxicofera</taxon>
        <taxon>Serpentes</taxon>
        <taxon>Henophidia</taxon>
        <taxon>Pythonidae</taxon>
        <taxon>Python</taxon>
    </lineage>
</organism>
<dbReference type="InterPro" id="IPR050918">
    <property type="entry name" value="CNF-like_PLA2_Inhibitor"/>
</dbReference>
<comment type="similarity">
    <text evidence="2">Belongs to the CNF-like-inhibitor family.</text>
</comment>
<keyword evidence="4" id="KW-0593">Phospholipase A2 inhibitor</keyword>
<evidence type="ECO:0000256" key="4">
    <source>
        <dbReference type="ARBA" id="ARBA00023005"/>
    </source>
</evidence>
<evidence type="ECO:0000313" key="8">
    <source>
        <dbReference type="RefSeq" id="XP_015746538.2"/>
    </source>
</evidence>
<gene>
    <name evidence="8" type="primary">LOC107326633</name>
</gene>
<protein>
    <submittedName>
        <fullName evidence="8">Uncharacterized protein LOC107326633</fullName>
    </submittedName>
</protein>
<dbReference type="OrthoDB" id="9005385at2759"/>
<dbReference type="KEGG" id="pbi:107326633"/>
<evidence type="ECO:0000256" key="3">
    <source>
        <dbReference type="ARBA" id="ARBA00022525"/>
    </source>
</evidence>
<name>A0A9F3W1A1_PYTBI</name>
<comment type="subcellular location">
    <subcellularLocation>
        <location evidence="1">Secreted</location>
    </subcellularLocation>
</comment>
<dbReference type="AlphaFoldDB" id="A0A9F3W1A1"/>
<dbReference type="GeneID" id="107326633"/>
<evidence type="ECO:0000256" key="2">
    <source>
        <dbReference type="ARBA" id="ARBA00006570"/>
    </source>
</evidence>
<dbReference type="PANTHER" id="PTHR20914:SF30">
    <property type="entry name" value="LY6_PLAUR DOMAIN CONTAINING 9"/>
    <property type="match status" value="1"/>
</dbReference>
<accession>A0A9F3W1A1</accession>
<dbReference type="RefSeq" id="XP_015746538.2">
    <property type="nucleotide sequence ID" value="XM_015891052.2"/>
</dbReference>
<evidence type="ECO:0000313" key="7">
    <source>
        <dbReference type="Proteomes" id="UP000695026"/>
    </source>
</evidence>
<dbReference type="SUPFAM" id="SSF57302">
    <property type="entry name" value="Snake toxin-like"/>
    <property type="match status" value="1"/>
</dbReference>
<proteinExistence type="inferred from homology"/>
<evidence type="ECO:0000256" key="1">
    <source>
        <dbReference type="ARBA" id="ARBA00004613"/>
    </source>
</evidence>
<feature type="domain" description="Phospholipase A2 inhibitor N-terminal" evidence="6">
    <location>
        <begin position="52"/>
        <end position="132"/>
    </location>
</feature>
<dbReference type="Proteomes" id="UP000695026">
    <property type="component" value="Unplaced"/>
</dbReference>
<evidence type="ECO:0000256" key="5">
    <source>
        <dbReference type="ARBA" id="ARBA00023157"/>
    </source>
</evidence>
<evidence type="ECO:0000259" key="6">
    <source>
        <dbReference type="Pfam" id="PF02988"/>
    </source>
</evidence>
<dbReference type="CDD" id="cd23588">
    <property type="entry name" value="TFP_LU_ECD_PLIG"/>
    <property type="match status" value="1"/>
</dbReference>
<dbReference type="GO" id="GO:0019834">
    <property type="term" value="F:phospholipase A2 inhibitor activity"/>
    <property type="evidence" value="ECO:0007669"/>
    <property type="project" value="UniProtKB-KW"/>
</dbReference>
<keyword evidence="7" id="KW-1185">Reference proteome</keyword>
<keyword evidence="5" id="KW-1015">Disulfide bond</keyword>
<dbReference type="InterPro" id="IPR004126">
    <property type="entry name" value="PLipase_A2_inh_N"/>
</dbReference>
<dbReference type="GO" id="GO:0005576">
    <property type="term" value="C:extracellular region"/>
    <property type="evidence" value="ECO:0007669"/>
    <property type="project" value="UniProtKB-SubCell"/>
</dbReference>